<proteinExistence type="predicted"/>
<dbReference type="Proteomes" id="UP001291623">
    <property type="component" value="Unassembled WGS sequence"/>
</dbReference>
<dbReference type="AlphaFoldDB" id="A0AAE1SP78"/>
<dbReference type="SUPFAM" id="SSF52540">
    <property type="entry name" value="P-loop containing nucleoside triphosphate hydrolases"/>
    <property type="match status" value="1"/>
</dbReference>
<reference evidence="1" key="1">
    <citation type="submission" date="2023-12" db="EMBL/GenBank/DDBJ databases">
        <title>Genome assembly of Anisodus tanguticus.</title>
        <authorList>
            <person name="Wang Y.-J."/>
        </authorList>
    </citation>
    <scope>NUCLEOTIDE SEQUENCE</scope>
    <source>
        <strain evidence="1">KB-2021</strain>
        <tissue evidence="1">Leaf</tissue>
    </source>
</reference>
<protein>
    <submittedName>
        <fullName evidence="1">Uncharacterized protein</fullName>
    </submittedName>
</protein>
<dbReference type="InterPro" id="IPR027417">
    <property type="entry name" value="P-loop_NTPase"/>
</dbReference>
<name>A0AAE1SP78_9SOLA</name>
<evidence type="ECO:0000313" key="1">
    <source>
        <dbReference type="EMBL" id="KAK4373324.1"/>
    </source>
</evidence>
<dbReference type="EMBL" id="JAVYJV010000004">
    <property type="protein sequence ID" value="KAK4373324.1"/>
    <property type="molecule type" value="Genomic_DNA"/>
</dbReference>
<gene>
    <name evidence="1" type="ORF">RND71_008708</name>
</gene>
<keyword evidence="2" id="KW-1185">Reference proteome</keyword>
<evidence type="ECO:0000313" key="2">
    <source>
        <dbReference type="Proteomes" id="UP001291623"/>
    </source>
</evidence>
<comment type="caution">
    <text evidence="1">The sequence shown here is derived from an EMBL/GenBank/DDBJ whole genome shotgun (WGS) entry which is preliminary data.</text>
</comment>
<accession>A0AAE1SP78</accession>
<sequence>MDVIRSHLGGVKVTLCGIAQYANLVGVTIGYTITTSISMVAVKKWISYLTNVARRNQREIELIKTELIKSMEKNMTGASHAANEELAGFGYVRNTLRGQLVGGSSELDDVSIFGMAGSGKMTLARSFINEDSIVSRFNF</sequence>
<organism evidence="1 2">
    <name type="scientific">Anisodus tanguticus</name>
    <dbReference type="NCBI Taxonomy" id="243964"/>
    <lineage>
        <taxon>Eukaryota</taxon>
        <taxon>Viridiplantae</taxon>
        <taxon>Streptophyta</taxon>
        <taxon>Embryophyta</taxon>
        <taxon>Tracheophyta</taxon>
        <taxon>Spermatophyta</taxon>
        <taxon>Magnoliopsida</taxon>
        <taxon>eudicotyledons</taxon>
        <taxon>Gunneridae</taxon>
        <taxon>Pentapetalae</taxon>
        <taxon>asterids</taxon>
        <taxon>lamiids</taxon>
        <taxon>Solanales</taxon>
        <taxon>Solanaceae</taxon>
        <taxon>Solanoideae</taxon>
        <taxon>Hyoscyameae</taxon>
        <taxon>Anisodus</taxon>
    </lineage>
</organism>